<dbReference type="EMBL" id="JAAIUW010000009">
    <property type="protein sequence ID" value="KAF7815435.1"/>
    <property type="molecule type" value="Genomic_DNA"/>
</dbReference>
<evidence type="ECO:0000313" key="4">
    <source>
        <dbReference type="Proteomes" id="UP000634136"/>
    </source>
</evidence>
<comment type="caution">
    <text evidence="3">The sequence shown here is derived from an EMBL/GenBank/DDBJ whole genome shotgun (WGS) entry which is preliminary data.</text>
</comment>
<dbReference type="AlphaFoldDB" id="A0A834W9M3"/>
<organism evidence="3 4">
    <name type="scientific">Senna tora</name>
    <dbReference type="NCBI Taxonomy" id="362788"/>
    <lineage>
        <taxon>Eukaryota</taxon>
        <taxon>Viridiplantae</taxon>
        <taxon>Streptophyta</taxon>
        <taxon>Embryophyta</taxon>
        <taxon>Tracheophyta</taxon>
        <taxon>Spermatophyta</taxon>
        <taxon>Magnoliopsida</taxon>
        <taxon>eudicotyledons</taxon>
        <taxon>Gunneridae</taxon>
        <taxon>Pentapetalae</taxon>
        <taxon>rosids</taxon>
        <taxon>fabids</taxon>
        <taxon>Fabales</taxon>
        <taxon>Fabaceae</taxon>
        <taxon>Caesalpinioideae</taxon>
        <taxon>Cassia clade</taxon>
        <taxon>Senna</taxon>
    </lineage>
</organism>
<reference evidence="3" key="1">
    <citation type="submission" date="2020-09" db="EMBL/GenBank/DDBJ databases">
        <title>Genome-Enabled Discovery of Anthraquinone Biosynthesis in Senna tora.</title>
        <authorList>
            <person name="Kang S.-H."/>
            <person name="Pandey R.P."/>
            <person name="Lee C.-M."/>
            <person name="Sim J.-S."/>
            <person name="Jeong J.-T."/>
            <person name="Choi B.-S."/>
            <person name="Jung M."/>
            <person name="Ginzburg D."/>
            <person name="Zhao K."/>
            <person name="Won S.Y."/>
            <person name="Oh T.-J."/>
            <person name="Yu Y."/>
            <person name="Kim N.-H."/>
            <person name="Lee O.R."/>
            <person name="Lee T.-H."/>
            <person name="Bashyal P."/>
            <person name="Kim T.-S."/>
            <person name="Lee W.-H."/>
            <person name="Kawkins C."/>
            <person name="Kim C.-K."/>
            <person name="Kim J.S."/>
            <person name="Ahn B.O."/>
            <person name="Rhee S.Y."/>
            <person name="Sohng J.K."/>
        </authorList>
    </citation>
    <scope>NUCLEOTIDE SEQUENCE</scope>
    <source>
        <tissue evidence="3">Leaf</tissue>
    </source>
</reference>
<dbReference type="InterPro" id="IPR054722">
    <property type="entry name" value="PolX-like_BBD"/>
</dbReference>
<gene>
    <name evidence="3" type="ORF">G2W53_029404</name>
</gene>
<proteinExistence type="predicted"/>
<accession>A0A834W9M3</accession>
<dbReference type="Pfam" id="PF22936">
    <property type="entry name" value="Pol_BBD"/>
    <property type="match status" value="1"/>
</dbReference>
<name>A0A834W9M3_9FABA</name>
<feature type="region of interest" description="Disordered" evidence="1">
    <location>
        <begin position="122"/>
        <end position="158"/>
    </location>
</feature>
<keyword evidence="4" id="KW-1185">Reference proteome</keyword>
<dbReference type="PANTHER" id="PTHR47481:SF22">
    <property type="entry name" value="RETROTRANSPOSON GAG DOMAIN-CONTAINING PROTEIN"/>
    <property type="match status" value="1"/>
</dbReference>
<protein>
    <submittedName>
        <fullName evidence="3">Retrovirus-related Pol polyprotein from transposon TNT 1-94</fullName>
    </submittedName>
</protein>
<feature type="compositionally biased region" description="Gly residues" evidence="1">
    <location>
        <begin position="137"/>
        <end position="158"/>
    </location>
</feature>
<dbReference type="OrthoDB" id="1745344at2759"/>
<evidence type="ECO:0000256" key="1">
    <source>
        <dbReference type="SAM" id="MobiDB-lite"/>
    </source>
</evidence>
<sequence>MTENMLTKVNECEHSSEVWDKVKCHFGINTKAKIHQYRAELRSAKKDTRSMLDFLLIIKAITDAFRAIGSPVSEHEHIQCILEGLPSEYEAFVTSANMKSDISLQMLQQWMPRIKILKKFPPQPPQQNFRQYNNNNRGGGRNGGRSFKGGGGRGRGGFNGGFQSNKPFVVCQVCSKPGHIASACYYQFDSNYHITEQQYNQNFNQFRPRSSGNVFAMLATPDTICDSTWFPNSGATSHVTSDPSNLMSSMQYLGPEQLHMGNGTGLHISRVGQSLVKSPFHSDISFRLNNLLLVPNITKNLVSVSKFTKDSSVFFEFHANHCFVKTQDTNHILLIGSTRPDGLYYFDNFHPTHQPPHQSNSLQANSSIPIPIVLSFTVNANVSACNSVTSYTLWHCRLGNSNTATVLSVLKQCNVPISNKGMSNLMSLPFPINLLFPPPLYLRLQPHSMTSPTTPTVTVTVSPNPITVSDTNNIISAAAHSSSGKYIHDLLCKTKLDAADFISTPMVSNFNLSKDGDNLMSDPTLYCSTVGALQYITITRPDLSFTINKNHYTQKHSSDYHIHEWHD</sequence>
<evidence type="ECO:0000259" key="2">
    <source>
        <dbReference type="Pfam" id="PF22936"/>
    </source>
</evidence>
<dbReference type="Pfam" id="PF14223">
    <property type="entry name" value="Retrotran_gag_2"/>
    <property type="match status" value="1"/>
</dbReference>
<evidence type="ECO:0000313" key="3">
    <source>
        <dbReference type="EMBL" id="KAF7815435.1"/>
    </source>
</evidence>
<dbReference type="Proteomes" id="UP000634136">
    <property type="component" value="Unassembled WGS sequence"/>
</dbReference>
<feature type="compositionally biased region" description="Low complexity" evidence="1">
    <location>
        <begin position="126"/>
        <end position="136"/>
    </location>
</feature>
<feature type="domain" description="Retrovirus-related Pol polyprotein from transposon TNT 1-94-like beta-barrel" evidence="2">
    <location>
        <begin position="229"/>
        <end position="309"/>
    </location>
</feature>
<dbReference type="PANTHER" id="PTHR47481">
    <property type="match status" value="1"/>
</dbReference>